<dbReference type="PROSITE" id="PS50893">
    <property type="entry name" value="ABC_TRANSPORTER_2"/>
    <property type="match status" value="1"/>
</dbReference>
<proteinExistence type="predicted"/>
<dbReference type="EMBL" id="QYAD01000006">
    <property type="protein sequence ID" value="MBL3691141.1"/>
    <property type="molecule type" value="Genomic_DNA"/>
</dbReference>
<accession>A0ABS1SSK0</accession>
<dbReference type="Pfam" id="PF00005">
    <property type="entry name" value="ABC_tran"/>
    <property type="match status" value="1"/>
</dbReference>
<protein>
    <submittedName>
        <fullName evidence="5">ATP-binding cassette domain-containing protein</fullName>
    </submittedName>
</protein>
<dbReference type="GO" id="GO:0005524">
    <property type="term" value="F:ATP binding"/>
    <property type="evidence" value="ECO:0007669"/>
    <property type="project" value="UniProtKB-KW"/>
</dbReference>
<gene>
    <name evidence="5" type="ORF">D3226_14450</name>
</gene>
<sequence length="222" mass="23795">MRRETKEEVLELAQRHVRAERLTHGFSGAPLLFENVAFTATAGEVVGVCGPSGSGKSTLLSILAGWEAPVDGVVQRTGVSSINWVFQNPHGIARRRAIDHITFPMLAAGLDRLVAEEKAQPIIQSFRLEKVQHREFRELSGGEAQRLMLARAVALAPDLLLVDEPTAQLDPRTAGTINDTLGAIASAGSIVLVATHDPGTRASCARILDLADFAPTYTGETP</sequence>
<evidence type="ECO:0000313" key="5">
    <source>
        <dbReference type="EMBL" id="MBL3691141.1"/>
    </source>
</evidence>
<dbReference type="InterPro" id="IPR003439">
    <property type="entry name" value="ABC_transporter-like_ATP-bd"/>
</dbReference>
<dbReference type="InterPro" id="IPR003593">
    <property type="entry name" value="AAA+_ATPase"/>
</dbReference>
<dbReference type="Proteomes" id="UP001646141">
    <property type="component" value="Unassembled WGS sequence"/>
</dbReference>
<dbReference type="PANTHER" id="PTHR42788">
    <property type="entry name" value="TAURINE IMPORT ATP-BINDING PROTEIN-RELATED"/>
    <property type="match status" value="1"/>
</dbReference>
<keyword evidence="2" id="KW-0547">Nucleotide-binding</keyword>
<reference evidence="5 6" key="1">
    <citation type="submission" date="2018-09" db="EMBL/GenBank/DDBJ databases">
        <title>Comparative genomics of Leucobacter spp.</title>
        <authorList>
            <person name="Reis A.C."/>
            <person name="Kolvenbach B.A."/>
            <person name="Corvini P.F.X."/>
            <person name="Nunes O.C."/>
        </authorList>
    </citation>
    <scope>NUCLEOTIDE SEQUENCE [LARGE SCALE GENOMIC DNA]</scope>
    <source>
        <strain evidence="5 6">L-1</strain>
    </source>
</reference>
<evidence type="ECO:0000256" key="1">
    <source>
        <dbReference type="ARBA" id="ARBA00022448"/>
    </source>
</evidence>
<keyword evidence="1" id="KW-0813">Transport</keyword>
<organism evidence="5 6">
    <name type="scientific">Leucobacter chromiireducens subsp. chromiireducens</name>
    <dbReference type="NCBI Taxonomy" id="660067"/>
    <lineage>
        <taxon>Bacteria</taxon>
        <taxon>Bacillati</taxon>
        <taxon>Actinomycetota</taxon>
        <taxon>Actinomycetes</taxon>
        <taxon>Micrococcales</taxon>
        <taxon>Microbacteriaceae</taxon>
        <taxon>Leucobacter</taxon>
    </lineage>
</organism>
<evidence type="ECO:0000313" key="6">
    <source>
        <dbReference type="Proteomes" id="UP001646141"/>
    </source>
</evidence>
<dbReference type="RefSeq" id="WP_337249013.1">
    <property type="nucleotide sequence ID" value="NZ_BAAAMA010000006.1"/>
</dbReference>
<evidence type="ECO:0000259" key="4">
    <source>
        <dbReference type="PROSITE" id="PS50893"/>
    </source>
</evidence>
<keyword evidence="3 5" id="KW-0067">ATP-binding</keyword>
<dbReference type="InterPro" id="IPR050166">
    <property type="entry name" value="ABC_transporter_ATP-bind"/>
</dbReference>
<evidence type="ECO:0000256" key="3">
    <source>
        <dbReference type="ARBA" id="ARBA00022840"/>
    </source>
</evidence>
<dbReference type="Gene3D" id="3.40.50.300">
    <property type="entry name" value="P-loop containing nucleotide triphosphate hydrolases"/>
    <property type="match status" value="1"/>
</dbReference>
<dbReference type="SUPFAM" id="SSF52540">
    <property type="entry name" value="P-loop containing nucleoside triphosphate hydrolases"/>
    <property type="match status" value="1"/>
</dbReference>
<dbReference type="PANTHER" id="PTHR42788:SF19">
    <property type="entry name" value="ALIPHATIC SULFONATES IMPORT ATP-BINDING PROTEIN SSUB 2"/>
    <property type="match status" value="1"/>
</dbReference>
<dbReference type="PROSITE" id="PS00211">
    <property type="entry name" value="ABC_TRANSPORTER_1"/>
    <property type="match status" value="1"/>
</dbReference>
<feature type="domain" description="ABC transporter" evidence="4">
    <location>
        <begin position="17"/>
        <end position="221"/>
    </location>
</feature>
<dbReference type="SMART" id="SM00382">
    <property type="entry name" value="AAA"/>
    <property type="match status" value="1"/>
</dbReference>
<dbReference type="InterPro" id="IPR017871">
    <property type="entry name" value="ABC_transporter-like_CS"/>
</dbReference>
<evidence type="ECO:0000256" key="2">
    <source>
        <dbReference type="ARBA" id="ARBA00022741"/>
    </source>
</evidence>
<name>A0ABS1SSK0_9MICO</name>
<comment type="caution">
    <text evidence="5">The sequence shown here is derived from an EMBL/GenBank/DDBJ whole genome shotgun (WGS) entry which is preliminary data.</text>
</comment>
<keyword evidence="6" id="KW-1185">Reference proteome</keyword>
<dbReference type="InterPro" id="IPR027417">
    <property type="entry name" value="P-loop_NTPase"/>
</dbReference>